<feature type="domain" description="ABC transporter" evidence="4">
    <location>
        <begin position="19"/>
        <end position="268"/>
    </location>
</feature>
<proteinExistence type="predicted"/>
<name>A0A936NA31_9ACTN</name>
<evidence type="ECO:0000259" key="4">
    <source>
        <dbReference type="PROSITE" id="PS50893"/>
    </source>
</evidence>
<reference evidence="5 6" key="1">
    <citation type="submission" date="2020-10" db="EMBL/GenBank/DDBJ databases">
        <title>Connecting structure to function with the recovery of over 1000 high-quality activated sludge metagenome-assembled genomes encoding full-length rRNA genes using long-read sequencing.</title>
        <authorList>
            <person name="Singleton C.M."/>
            <person name="Petriglieri F."/>
            <person name="Kristensen J.M."/>
            <person name="Kirkegaard R.H."/>
            <person name="Michaelsen T.Y."/>
            <person name="Andersen M.H."/>
            <person name="Karst S.M."/>
            <person name="Dueholm M.S."/>
            <person name="Nielsen P.H."/>
            <person name="Albertsen M."/>
        </authorList>
    </citation>
    <scope>NUCLEOTIDE SEQUENCE [LARGE SCALE GENOMIC DNA]</scope>
    <source>
        <strain evidence="5">Lyne_18-Q3-R50-59_MAXAC.006</strain>
    </source>
</reference>
<dbReference type="GO" id="GO:0016887">
    <property type="term" value="F:ATP hydrolysis activity"/>
    <property type="evidence" value="ECO:0007669"/>
    <property type="project" value="InterPro"/>
</dbReference>
<dbReference type="InterPro" id="IPR003593">
    <property type="entry name" value="AAA+_ATPase"/>
</dbReference>
<comment type="caution">
    <text evidence="5">The sequence shown here is derived from an EMBL/GenBank/DDBJ whole genome shotgun (WGS) entry which is preliminary data.</text>
</comment>
<dbReference type="GO" id="GO:0005886">
    <property type="term" value="C:plasma membrane"/>
    <property type="evidence" value="ECO:0007669"/>
    <property type="project" value="TreeGrafter"/>
</dbReference>
<dbReference type="GO" id="GO:0005524">
    <property type="term" value="F:ATP binding"/>
    <property type="evidence" value="ECO:0007669"/>
    <property type="project" value="UniProtKB-KW"/>
</dbReference>
<dbReference type="InterPro" id="IPR003439">
    <property type="entry name" value="ABC_transporter-like_ATP-bd"/>
</dbReference>
<dbReference type="Pfam" id="PF12399">
    <property type="entry name" value="BCA_ABC_TP_C"/>
    <property type="match status" value="1"/>
</dbReference>
<dbReference type="PANTHER" id="PTHR45772:SF4">
    <property type="entry name" value="ABC TRANSPORTER ATP-BINDING PROTEIN"/>
    <property type="match status" value="1"/>
</dbReference>
<protein>
    <submittedName>
        <fullName evidence="5">ABC transporter ATP-binding protein</fullName>
    </submittedName>
</protein>
<keyword evidence="3 5" id="KW-0067">ATP-binding</keyword>
<dbReference type="SUPFAM" id="SSF52540">
    <property type="entry name" value="P-loop containing nucleoside triphosphate hydrolases"/>
    <property type="match status" value="1"/>
</dbReference>
<dbReference type="Gene3D" id="3.40.50.300">
    <property type="entry name" value="P-loop containing nucleotide triphosphate hydrolases"/>
    <property type="match status" value="1"/>
</dbReference>
<organism evidence="5 6">
    <name type="scientific">Candidatus Neomicrothrix subdominans</name>
    <dbReference type="NCBI Taxonomy" id="2954438"/>
    <lineage>
        <taxon>Bacteria</taxon>
        <taxon>Bacillati</taxon>
        <taxon>Actinomycetota</taxon>
        <taxon>Acidimicrobiia</taxon>
        <taxon>Acidimicrobiales</taxon>
        <taxon>Microthrixaceae</taxon>
        <taxon>Candidatus Neomicrothrix</taxon>
    </lineage>
</organism>
<keyword evidence="1" id="KW-0813">Transport</keyword>
<dbReference type="CDD" id="cd03219">
    <property type="entry name" value="ABC_Mj1267_LivG_branched"/>
    <property type="match status" value="1"/>
</dbReference>
<evidence type="ECO:0000256" key="2">
    <source>
        <dbReference type="ARBA" id="ARBA00022741"/>
    </source>
</evidence>
<dbReference type="InterPro" id="IPR051120">
    <property type="entry name" value="ABC_AA/LPS_Transport"/>
</dbReference>
<evidence type="ECO:0000256" key="1">
    <source>
        <dbReference type="ARBA" id="ARBA00022448"/>
    </source>
</evidence>
<dbReference type="PROSITE" id="PS50893">
    <property type="entry name" value="ABC_TRANSPORTER_2"/>
    <property type="match status" value="1"/>
</dbReference>
<evidence type="ECO:0000313" key="6">
    <source>
        <dbReference type="Proteomes" id="UP000727993"/>
    </source>
</evidence>
<evidence type="ECO:0000313" key="5">
    <source>
        <dbReference type="EMBL" id="MBK9295688.1"/>
    </source>
</evidence>
<dbReference type="PANTHER" id="PTHR45772">
    <property type="entry name" value="CONSERVED COMPONENT OF ABC TRANSPORTER FOR NATURAL AMINO ACIDS-RELATED"/>
    <property type="match status" value="1"/>
</dbReference>
<gene>
    <name evidence="5" type="ORF">IPN02_02185</name>
</gene>
<sequence length="271" mass="29102">MLANVTTSPSLRDDRNDALALTDVTVRFGGISALSDVSLGVPSGQLCGLIGANGAGKTTLFDVISGLRSPYSGTVTLHGTDVTKWSVQRRARFGLRRTFQRVQVFGWLSVEDNLLVASEWRGGGGGVLGDLVALPTRGARERDRREKAEAVLERCGLLDIRHRPAASLPIGTARLVELARALMDDPTVLLFDEPASGLDSTEAERFGDLVQEIAESHEAAILLVEHNVGFVMQRCHRVVVLHLGKVLADGTPEQVREDPLVLSAYLGASTS</sequence>
<dbReference type="InterPro" id="IPR027417">
    <property type="entry name" value="P-loop_NTPase"/>
</dbReference>
<dbReference type="Proteomes" id="UP000727993">
    <property type="component" value="Unassembled WGS sequence"/>
</dbReference>
<dbReference type="InterPro" id="IPR032823">
    <property type="entry name" value="BCA_ABC_TP_C"/>
</dbReference>
<dbReference type="SMART" id="SM00382">
    <property type="entry name" value="AAA"/>
    <property type="match status" value="1"/>
</dbReference>
<dbReference type="EMBL" id="JADJZA010000001">
    <property type="protein sequence ID" value="MBK9295688.1"/>
    <property type="molecule type" value="Genomic_DNA"/>
</dbReference>
<dbReference type="Pfam" id="PF00005">
    <property type="entry name" value="ABC_tran"/>
    <property type="match status" value="1"/>
</dbReference>
<keyword evidence="2" id="KW-0547">Nucleotide-binding</keyword>
<dbReference type="AlphaFoldDB" id="A0A936NA31"/>
<evidence type="ECO:0000256" key="3">
    <source>
        <dbReference type="ARBA" id="ARBA00022840"/>
    </source>
</evidence>
<accession>A0A936NA31</accession>